<protein>
    <submittedName>
        <fullName evidence="1">Uncharacterized protein</fullName>
    </submittedName>
</protein>
<dbReference type="AlphaFoldDB" id="A0A0A9AXT4"/>
<proteinExistence type="predicted"/>
<evidence type="ECO:0000313" key="1">
    <source>
        <dbReference type="EMBL" id="JAD56544.1"/>
    </source>
</evidence>
<name>A0A0A9AXT4_ARUDO</name>
<accession>A0A0A9AXT4</accession>
<reference evidence="1" key="1">
    <citation type="submission" date="2014-09" db="EMBL/GenBank/DDBJ databases">
        <authorList>
            <person name="Magalhaes I.L.F."/>
            <person name="Oliveira U."/>
            <person name="Santos F.R."/>
            <person name="Vidigal T.H.D.A."/>
            <person name="Brescovit A.D."/>
            <person name="Santos A.J."/>
        </authorList>
    </citation>
    <scope>NUCLEOTIDE SEQUENCE</scope>
    <source>
        <tissue evidence="1">Shoot tissue taken approximately 20 cm above the soil surface</tissue>
    </source>
</reference>
<sequence>MTKKSRTNGSPCMEIGMAS</sequence>
<organism evidence="1">
    <name type="scientific">Arundo donax</name>
    <name type="common">Giant reed</name>
    <name type="synonym">Donax arundinaceus</name>
    <dbReference type="NCBI Taxonomy" id="35708"/>
    <lineage>
        <taxon>Eukaryota</taxon>
        <taxon>Viridiplantae</taxon>
        <taxon>Streptophyta</taxon>
        <taxon>Embryophyta</taxon>
        <taxon>Tracheophyta</taxon>
        <taxon>Spermatophyta</taxon>
        <taxon>Magnoliopsida</taxon>
        <taxon>Liliopsida</taxon>
        <taxon>Poales</taxon>
        <taxon>Poaceae</taxon>
        <taxon>PACMAD clade</taxon>
        <taxon>Arundinoideae</taxon>
        <taxon>Arundineae</taxon>
        <taxon>Arundo</taxon>
    </lineage>
</organism>
<reference evidence="1" key="2">
    <citation type="journal article" date="2015" name="Data Brief">
        <title>Shoot transcriptome of the giant reed, Arundo donax.</title>
        <authorList>
            <person name="Barrero R.A."/>
            <person name="Guerrero F.D."/>
            <person name="Moolhuijzen P."/>
            <person name="Goolsby J.A."/>
            <person name="Tidwell J."/>
            <person name="Bellgard S.E."/>
            <person name="Bellgard M.I."/>
        </authorList>
    </citation>
    <scope>NUCLEOTIDE SEQUENCE</scope>
    <source>
        <tissue evidence="1">Shoot tissue taken approximately 20 cm above the soil surface</tissue>
    </source>
</reference>
<dbReference type="EMBL" id="GBRH01241351">
    <property type="protein sequence ID" value="JAD56544.1"/>
    <property type="molecule type" value="Transcribed_RNA"/>
</dbReference>